<evidence type="ECO:0000313" key="11">
    <source>
        <dbReference type="EMBL" id="KWZ77978.1"/>
    </source>
</evidence>
<keyword evidence="6 10" id="KW-0594">Phospholipid biosynthesis</keyword>
<sequence length="324" mass="35235">MKILIDTYGADQGEKVLVDGAILCKEKRDFTPVFIGNKEKIEKLIGGRISDYEIIHTDEFISNDEDPARAIRRKKDASIVIAFEKAKEEAYDGILSAGSTGALLAGGLFIAKRIKGIDRACLATSLPTLKGTTLLMDTGANMDCKKEFLEEFGLMGKVYLENVLAIENPKIGLLNVGVEEHKGNKLTKETYALLKEANMNFVGNIEARDLLTGKVNVVLADGFDGNIAIKTAEGVLKLLAGQMKDVFYKSLLNKLAAGILKKDLKAMFNKYSADEVGGAPLLGVQAYVYKAHGNANELAISNALLGLMDYIDKKVIEKIEGELI</sequence>
<dbReference type="PATRIC" id="fig|33036.3.peg.1018"/>
<evidence type="ECO:0000256" key="4">
    <source>
        <dbReference type="ARBA" id="ARBA00022679"/>
    </source>
</evidence>
<name>A0A133KEH7_9FIRM</name>
<dbReference type="GO" id="GO:0043811">
    <property type="term" value="F:phosphate:acyl-[acyl carrier protein] acyltransferase activity"/>
    <property type="evidence" value="ECO:0007669"/>
    <property type="project" value="UniProtKB-UniRule"/>
</dbReference>
<dbReference type="Gene3D" id="3.40.718.10">
    <property type="entry name" value="Isopropylmalate Dehydrogenase"/>
    <property type="match status" value="1"/>
</dbReference>
<dbReference type="STRING" id="33036.HMPREF3200_01027"/>
<keyword evidence="7 10" id="KW-1208">Phospholipid metabolism</keyword>
<gene>
    <name evidence="10" type="primary">plsX</name>
    <name evidence="11" type="ORF">HMPREF3200_01027</name>
</gene>
<reference evidence="12" key="1">
    <citation type="submission" date="2016-01" db="EMBL/GenBank/DDBJ databases">
        <authorList>
            <person name="Mitreva M."/>
            <person name="Pepin K.H."/>
            <person name="Mihindukulasuriya K.A."/>
            <person name="Fulton R."/>
            <person name="Fronick C."/>
            <person name="O'Laughlin M."/>
            <person name="Miner T."/>
            <person name="Herter B."/>
            <person name="Rosa B.A."/>
            <person name="Cordes M."/>
            <person name="Tomlinson C."/>
            <person name="Wollam A."/>
            <person name="Palsikar V.B."/>
            <person name="Mardis E.R."/>
            <person name="Wilson R.K."/>
        </authorList>
    </citation>
    <scope>NUCLEOTIDE SEQUENCE [LARGE SCALE GENOMIC DNA]</scope>
    <source>
        <strain evidence="12">MJR8151</strain>
    </source>
</reference>
<dbReference type="InterPro" id="IPR003664">
    <property type="entry name" value="FA_synthesis"/>
</dbReference>
<dbReference type="PIRSF" id="PIRSF002465">
    <property type="entry name" value="Phsphlp_syn_PlsX"/>
    <property type="match status" value="1"/>
</dbReference>
<keyword evidence="3 10" id="KW-0444">Lipid biosynthesis</keyword>
<comment type="similarity">
    <text evidence="10">Belongs to the PlsX family.</text>
</comment>
<dbReference type="UniPathway" id="UPA00085"/>
<evidence type="ECO:0000256" key="5">
    <source>
        <dbReference type="ARBA" id="ARBA00023098"/>
    </source>
</evidence>
<evidence type="ECO:0000256" key="9">
    <source>
        <dbReference type="ARBA" id="ARBA00046608"/>
    </source>
</evidence>
<evidence type="ECO:0000256" key="8">
    <source>
        <dbReference type="ARBA" id="ARBA00024069"/>
    </source>
</evidence>
<keyword evidence="2 10" id="KW-0963">Cytoplasm</keyword>
<keyword evidence="12" id="KW-1185">Reference proteome</keyword>
<evidence type="ECO:0000256" key="1">
    <source>
        <dbReference type="ARBA" id="ARBA00001232"/>
    </source>
</evidence>
<comment type="function">
    <text evidence="10">Catalyzes the reversible formation of acyl-phosphate (acyl-PO(4)) from acyl-[acyl-carrier-protein] (acyl-ACP). This enzyme utilizes acyl-ACP as fatty acyl donor, but not acyl-CoA.</text>
</comment>
<evidence type="ECO:0000256" key="7">
    <source>
        <dbReference type="ARBA" id="ARBA00023264"/>
    </source>
</evidence>
<dbReference type="EMBL" id="LRPM01000039">
    <property type="protein sequence ID" value="KWZ77978.1"/>
    <property type="molecule type" value="Genomic_DNA"/>
</dbReference>
<dbReference type="EC" id="2.3.1.274" evidence="8 10"/>
<dbReference type="GO" id="GO:0006633">
    <property type="term" value="P:fatty acid biosynthetic process"/>
    <property type="evidence" value="ECO:0007669"/>
    <property type="project" value="UniProtKB-UniRule"/>
</dbReference>
<dbReference type="GO" id="GO:0008654">
    <property type="term" value="P:phospholipid biosynthetic process"/>
    <property type="evidence" value="ECO:0007669"/>
    <property type="project" value="UniProtKB-KW"/>
</dbReference>
<dbReference type="PANTHER" id="PTHR30100:SF1">
    <property type="entry name" value="PHOSPHATE ACYLTRANSFERASE"/>
    <property type="match status" value="1"/>
</dbReference>
<dbReference type="SUPFAM" id="SSF53659">
    <property type="entry name" value="Isocitrate/Isopropylmalate dehydrogenase-like"/>
    <property type="match status" value="1"/>
</dbReference>
<accession>A0A133KEH7</accession>
<dbReference type="OrthoDB" id="9806408at2"/>
<comment type="catalytic activity">
    <reaction evidence="1 10">
        <text>a fatty acyl-[ACP] + phosphate = an acyl phosphate + holo-[ACP]</text>
        <dbReference type="Rhea" id="RHEA:42292"/>
        <dbReference type="Rhea" id="RHEA-COMP:9685"/>
        <dbReference type="Rhea" id="RHEA-COMP:14125"/>
        <dbReference type="ChEBI" id="CHEBI:43474"/>
        <dbReference type="ChEBI" id="CHEBI:59918"/>
        <dbReference type="ChEBI" id="CHEBI:64479"/>
        <dbReference type="ChEBI" id="CHEBI:138651"/>
        <dbReference type="EC" id="2.3.1.274"/>
    </reaction>
</comment>
<keyword evidence="4 10" id="KW-0808">Transferase</keyword>
<evidence type="ECO:0000256" key="3">
    <source>
        <dbReference type="ARBA" id="ARBA00022516"/>
    </source>
</evidence>
<organism evidence="11 12">
    <name type="scientific">Anaerococcus tetradius</name>
    <dbReference type="NCBI Taxonomy" id="33036"/>
    <lineage>
        <taxon>Bacteria</taxon>
        <taxon>Bacillati</taxon>
        <taxon>Bacillota</taxon>
        <taxon>Tissierellia</taxon>
        <taxon>Tissierellales</taxon>
        <taxon>Peptoniphilaceae</taxon>
        <taxon>Anaerococcus</taxon>
    </lineage>
</organism>
<dbReference type="HAMAP" id="MF_00019">
    <property type="entry name" value="PlsX"/>
    <property type="match status" value="1"/>
</dbReference>
<dbReference type="Proteomes" id="UP000070383">
    <property type="component" value="Unassembled WGS sequence"/>
</dbReference>
<dbReference type="RefSeq" id="WP_060929411.1">
    <property type="nucleotide sequence ID" value="NZ_KQ955279.1"/>
</dbReference>
<dbReference type="PANTHER" id="PTHR30100">
    <property type="entry name" value="FATTY ACID/PHOSPHOLIPID SYNTHESIS PROTEIN PLSX"/>
    <property type="match status" value="1"/>
</dbReference>
<protein>
    <recommendedName>
        <fullName evidence="8 10">Phosphate acyltransferase</fullName>
        <ecNumber evidence="8 10">2.3.1.274</ecNumber>
    </recommendedName>
    <alternativeName>
        <fullName evidence="10">Acyl-ACP phosphotransacylase</fullName>
    </alternativeName>
    <alternativeName>
        <fullName evidence="10">Acyl-[acyl-carrier-protein]--phosphate acyltransferase</fullName>
    </alternativeName>
    <alternativeName>
        <fullName evidence="10">Phosphate-acyl-ACP acyltransferase</fullName>
    </alternativeName>
</protein>
<dbReference type="NCBIfam" id="TIGR00182">
    <property type="entry name" value="plsX"/>
    <property type="match status" value="1"/>
</dbReference>
<evidence type="ECO:0000256" key="2">
    <source>
        <dbReference type="ARBA" id="ARBA00022490"/>
    </source>
</evidence>
<evidence type="ECO:0000256" key="6">
    <source>
        <dbReference type="ARBA" id="ARBA00023209"/>
    </source>
</evidence>
<dbReference type="AlphaFoldDB" id="A0A133KEH7"/>
<comment type="caution">
    <text evidence="11">The sequence shown here is derived from an EMBL/GenBank/DDBJ whole genome shotgun (WGS) entry which is preliminary data.</text>
</comment>
<evidence type="ECO:0000313" key="12">
    <source>
        <dbReference type="Proteomes" id="UP000070383"/>
    </source>
</evidence>
<comment type="subunit">
    <text evidence="9 10">Homodimer. Probably interacts with PlsY.</text>
</comment>
<proteinExistence type="inferred from homology"/>
<comment type="subcellular location">
    <subcellularLocation>
        <location evidence="10">Cytoplasm</location>
    </subcellularLocation>
    <text evidence="10">Associated with the membrane possibly through PlsY.</text>
</comment>
<comment type="pathway">
    <text evidence="10">Lipid metabolism; phospholipid metabolism.</text>
</comment>
<dbReference type="GO" id="GO:0005737">
    <property type="term" value="C:cytoplasm"/>
    <property type="evidence" value="ECO:0007669"/>
    <property type="project" value="UniProtKB-SubCell"/>
</dbReference>
<dbReference type="InterPro" id="IPR012281">
    <property type="entry name" value="Phospholipid_synth_PlsX-like"/>
</dbReference>
<dbReference type="Pfam" id="PF02504">
    <property type="entry name" value="FA_synthesis"/>
    <property type="match status" value="1"/>
</dbReference>
<evidence type="ECO:0000256" key="10">
    <source>
        <dbReference type="HAMAP-Rule" id="MF_00019"/>
    </source>
</evidence>
<keyword evidence="5 10" id="KW-0443">Lipid metabolism</keyword>